<comment type="caution">
    <text evidence="3">The sequence shown here is derived from an EMBL/GenBank/DDBJ whole genome shotgun (WGS) entry which is preliminary data.</text>
</comment>
<feature type="signal peptide" evidence="1">
    <location>
        <begin position="1"/>
        <end position="26"/>
    </location>
</feature>
<dbReference type="RefSeq" id="WP_154379516.1">
    <property type="nucleotide sequence ID" value="NZ_WKJK01000010.1"/>
</dbReference>
<dbReference type="InterPro" id="IPR013424">
    <property type="entry name" value="Ice-binding_C"/>
</dbReference>
<gene>
    <name evidence="3" type="ORF">GJ699_20025</name>
</gene>
<evidence type="ECO:0000259" key="2">
    <source>
        <dbReference type="Pfam" id="PF07589"/>
    </source>
</evidence>
<accession>A0A6I2L523</accession>
<organism evidence="3 4">
    <name type="scientific">Duganella guangzhouensis</name>
    <dbReference type="NCBI Taxonomy" id="2666084"/>
    <lineage>
        <taxon>Bacteria</taxon>
        <taxon>Pseudomonadati</taxon>
        <taxon>Pseudomonadota</taxon>
        <taxon>Betaproteobacteria</taxon>
        <taxon>Burkholderiales</taxon>
        <taxon>Oxalobacteraceae</taxon>
        <taxon>Telluria group</taxon>
        <taxon>Duganella</taxon>
    </lineage>
</organism>
<keyword evidence="1" id="KW-0732">Signal</keyword>
<reference evidence="3 4" key="1">
    <citation type="submission" date="2019-11" db="EMBL/GenBank/DDBJ databases">
        <title>Novel species isolated from a subtropical stream in China.</title>
        <authorList>
            <person name="Lu H."/>
        </authorList>
    </citation>
    <scope>NUCLEOTIDE SEQUENCE [LARGE SCALE GENOMIC DNA]</scope>
    <source>
        <strain evidence="3 4">FT80W</strain>
    </source>
</reference>
<feature type="domain" description="Ice-binding protein C-terminal" evidence="2">
    <location>
        <begin position="173"/>
        <end position="195"/>
    </location>
</feature>
<name>A0A6I2L523_9BURK</name>
<dbReference type="EMBL" id="WKJK01000010">
    <property type="protein sequence ID" value="MRW92287.1"/>
    <property type="molecule type" value="Genomic_DNA"/>
</dbReference>
<dbReference type="Proteomes" id="UP000433309">
    <property type="component" value="Unassembled WGS sequence"/>
</dbReference>
<protein>
    <submittedName>
        <fullName evidence="3">PEP-CTERM sorting domain-containing protein</fullName>
    </submittedName>
</protein>
<keyword evidence="4" id="KW-1185">Reference proteome</keyword>
<feature type="chain" id="PRO_5026022352" evidence="1">
    <location>
        <begin position="27"/>
        <end position="196"/>
    </location>
</feature>
<evidence type="ECO:0000313" key="4">
    <source>
        <dbReference type="Proteomes" id="UP000433309"/>
    </source>
</evidence>
<dbReference type="AlphaFoldDB" id="A0A6I2L523"/>
<evidence type="ECO:0000313" key="3">
    <source>
        <dbReference type="EMBL" id="MRW92287.1"/>
    </source>
</evidence>
<evidence type="ECO:0000256" key="1">
    <source>
        <dbReference type="SAM" id="SignalP"/>
    </source>
</evidence>
<dbReference type="Pfam" id="PF07589">
    <property type="entry name" value="PEP-CTERM"/>
    <property type="match status" value="1"/>
</dbReference>
<dbReference type="NCBIfam" id="NF038129">
    <property type="entry name" value="PEP_NF038129"/>
    <property type="match status" value="1"/>
</dbReference>
<sequence length="196" mass="19950">MSMLNKLTARLLLTLSLVCGAAPVMAAEVYHVTIDTSALAGTDGYLDFLLLGLSNAAPVQTQLSNFSGDYTASSFALGDTSGDIHSVLSIANSGAWNEYGQWTHFGGTLSFDISINNSASSGASSGAGTTLSIALLDAGLYYLGSSGDIVTIALQPGSASIVSADGAYATISAVPEPAAWLLLGAGLLLIGLRRRL</sequence>
<dbReference type="NCBIfam" id="TIGR02595">
    <property type="entry name" value="PEP_CTERM"/>
    <property type="match status" value="1"/>
</dbReference>
<proteinExistence type="predicted"/>